<feature type="transmembrane region" description="Helical" evidence="1">
    <location>
        <begin position="109"/>
        <end position="132"/>
    </location>
</feature>
<evidence type="ECO:0000256" key="1">
    <source>
        <dbReference type="SAM" id="Phobius"/>
    </source>
</evidence>
<feature type="transmembrane region" description="Helical" evidence="1">
    <location>
        <begin position="303"/>
        <end position="321"/>
    </location>
</feature>
<reference evidence="2 3" key="1">
    <citation type="submission" date="2016-10" db="EMBL/GenBank/DDBJ databases">
        <authorList>
            <person name="de Groot N.N."/>
        </authorList>
    </citation>
    <scope>NUCLEOTIDE SEQUENCE [LARGE SCALE GENOMIC DNA]</scope>
    <source>
        <strain evidence="2 3">DSM 3756</strain>
    </source>
</reference>
<dbReference type="AlphaFoldDB" id="A0A1H2Q6H5"/>
<organism evidence="2 3">
    <name type="scientific">Haloarcula vallismortis</name>
    <name type="common">Halobacterium vallismortis</name>
    <dbReference type="NCBI Taxonomy" id="28442"/>
    <lineage>
        <taxon>Archaea</taxon>
        <taxon>Methanobacteriati</taxon>
        <taxon>Methanobacteriota</taxon>
        <taxon>Stenosarchaea group</taxon>
        <taxon>Halobacteria</taxon>
        <taxon>Halobacteriales</taxon>
        <taxon>Haloarculaceae</taxon>
        <taxon>Haloarcula</taxon>
    </lineage>
</organism>
<name>A0A1H2Q6H5_HALVA</name>
<proteinExistence type="predicted"/>
<sequence length="537" mass="54260">MYDHTTLPTRMPWTSLATVVGVTALLVVGLLGTVSADRAALVGVATGVLLALSLWLSGWDSWQAVGTVLASVLALPVAVGLSVAIGGTVASLGAELFPAPSQAGIRPAVVTLLSQVFVVIGCLTAVFGATAATRGVVDTERVGAYGGVVVRTTAVPFAVALVLFTRGAVDFLQSNAGTPGIQQLTGEVLSRVLEPIFDPVPGRTHIAIFSLLLALAAMALARGIDALPLSELVPETSDAPDVDRAIAAVGRTLRWTGRLALLVAPVAGLFELGLGQESLAGLLPVGLYELIVTVTAAPGLRSLLWRLFLIGTVVTVAVWFLRRTVQSSADRVGTVLAPYVGGGVIALAVVAVAGPAVDAIETTLRATPAAPAVEQFFTPILDVYGPETVTLAFVVVALFSVTSVTGQLWVALATSYLRERTAGVTLAAAGLFGASAFAATLSTPTWLVLAGLVGAVVVWDAGSFGTTLGHEVGTGAATRRTELVHTGGTVGIGGVGAAATLGLSAVARGSIAVEPSVAVAGLVVCLVAVLSLVAAIR</sequence>
<feature type="transmembrane region" description="Helical" evidence="1">
    <location>
        <begin position="389"/>
        <end position="410"/>
    </location>
</feature>
<feature type="transmembrane region" description="Helical" evidence="1">
    <location>
        <begin position="12"/>
        <end position="32"/>
    </location>
</feature>
<keyword evidence="1" id="KW-0812">Transmembrane</keyword>
<feature type="transmembrane region" description="Helical" evidence="1">
    <location>
        <begin position="39"/>
        <end position="56"/>
    </location>
</feature>
<accession>A0A1H2Q6H5</accession>
<feature type="transmembrane region" description="Helical" evidence="1">
    <location>
        <begin position="446"/>
        <end position="469"/>
    </location>
</feature>
<feature type="transmembrane region" description="Helical" evidence="1">
    <location>
        <begin position="68"/>
        <end position="97"/>
    </location>
</feature>
<feature type="transmembrane region" description="Helical" evidence="1">
    <location>
        <begin position="333"/>
        <end position="354"/>
    </location>
</feature>
<feature type="transmembrane region" description="Helical" evidence="1">
    <location>
        <begin position="517"/>
        <end position="536"/>
    </location>
</feature>
<feature type="transmembrane region" description="Helical" evidence="1">
    <location>
        <begin position="422"/>
        <end position="440"/>
    </location>
</feature>
<feature type="transmembrane region" description="Helical" evidence="1">
    <location>
        <begin position="206"/>
        <end position="224"/>
    </location>
</feature>
<dbReference type="STRING" id="28442.SAMN05443574_10174"/>
<evidence type="ECO:0000313" key="3">
    <source>
        <dbReference type="Proteomes" id="UP000182573"/>
    </source>
</evidence>
<keyword evidence="1" id="KW-0472">Membrane</keyword>
<protein>
    <submittedName>
        <fullName evidence="2">Uncharacterized protein</fullName>
    </submittedName>
</protein>
<gene>
    <name evidence="2" type="ORF">SAMN05443574_10174</name>
</gene>
<feature type="transmembrane region" description="Helical" evidence="1">
    <location>
        <begin position="144"/>
        <end position="164"/>
    </location>
</feature>
<dbReference type="Pfam" id="PF24363">
    <property type="entry name" value="DUF7519"/>
    <property type="match status" value="1"/>
</dbReference>
<dbReference type="EMBL" id="FNOF01000001">
    <property type="protein sequence ID" value="SDW02368.1"/>
    <property type="molecule type" value="Genomic_DNA"/>
</dbReference>
<evidence type="ECO:0000313" key="2">
    <source>
        <dbReference type="EMBL" id="SDW02368.1"/>
    </source>
</evidence>
<dbReference type="RefSeq" id="WP_004518300.1">
    <property type="nucleotide sequence ID" value="NZ_FNOF01000001.1"/>
</dbReference>
<dbReference type="InterPro" id="IPR055941">
    <property type="entry name" value="DUF7519"/>
</dbReference>
<keyword evidence="1" id="KW-1133">Transmembrane helix</keyword>
<feature type="transmembrane region" description="Helical" evidence="1">
    <location>
        <begin position="490"/>
        <end position="511"/>
    </location>
</feature>
<feature type="transmembrane region" description="Helical" evidence="1">
    <location>
        <begin position="255"/>
        <end position="272"/>
    </location>
</feature>
<dbReference type="Proteomes" id="UP000182573">
    <property type="component" value="Unassembled WGS sequence"/>
</dbReference>